<evidence type="ECO:0000256" key="1">
    <source>
        <dbReference type="ARBA" id="ARBA00004123"/>
    </source>
</evidence>
<dbReference type="PROSITE" id="PS50157">
    <property type="entry name" value="ZINC_FINGER_C2H2_2"/>
    <property type="match status" value="3"/>
</dbReference>
<feature type="domain" description="C2H2-type" evidence="9">
    <location>
        <begin position="432"/>
        <end position="461"/>
    </location>
</feature>
<dbReference type="PANTHER" id="PTHR23235:SF150">
    <property type="entry name" value="KRUEPPEL-LIKE FACTOR LUNA"/>
    <property type="match status" value="1"/>
</dbReference>
<dbReference type="InterPro" id="IPR013087">
    <property type="entry name" value="Znf_C2H2_type"/>
</dbReference>
<dbReference type="PANTHER" id="PTHR23235">
    <property type="entry name" value="KRUEPPEL-LIKE TRANSCRIPTION FACTOR"/>
    <property type="match status" value="1"/>
</dbReference>
<dbReference type="FunFam" id="3.30.160.60:FF:000021">
    <property type="entry name" value="Basic krueppel-like factor 3"/>
    <property type="match status" value="1"/>
</dbReference>
<dbReference type="OrthoDB" id="4748970at2759"/>
<comment type="caution">
    <text evidence="10">The sequence shown here is derived from an EMBL/GenBank/DDBJ whole genome shotgun (WGS) entry which is preliminary data.</text>
</comment>
<comment type="subcellular location">
    <subcellularLocation>
        <location evidence="1">Nucleus</location>
    </subcellularLocation>
</comment>
<feature type="compositionally biased region" description="Basic and acidic residues" evidence="8">
    <location>
        <begin position="1"/>
        <end position="11"/>
    </location>
</feature>
<evidence type="ECO:0000313" key="11">
    <source>
        <dbReference type="Proteomes" id="UP000242188"/>
    </source>
</evidence>
<accession>A0A210PL93</accession>
<dbReference type="Pfam" id="PF00096">
    <property type="entry name" value="zf-C2H2"/>
    <property type="match status" value="3"/>
</dbReference>
<organism evidence="10 11">
    <name type="scientific">Mizuhopecten yessoensis</name>
    <name type="common">Japanese scallop</name>
    <name type="synonym">Patinopecten yessoensis</name>
    <dbReference type="NCBI Taxonomy" id="6573"/>
    <lineage>
        <taxon>Eukaryota</taxon>
        <taxon>Metazoa</taxon>
        <taxon>Spiralia</taxon>
        <taxon>Lophotrochozoa</taxon>
        <taxon>Mollusca</taxon>
        <taxon>Bivalvia</taxon>
        <taxon>Autobranchia</taxon>
        <taxon>Pteriomorphia</taxon>
        <taxon>Pectinida</taxon>
        <taxon>Pectinoidea</taxon>
        <taxon>Pectinidae</taxon>
        <taxon>Mizuhopecten</taxon>
    </lineage>
</organism>
<feature type="domain" description="C2H2-type" evidence="9">
    <location>
        <begin position="462"/>
        <end position="484"/>
    </location>
</feature>
<keyword evidence="5" id="KW-0862">Zinc</keyword>
<feature type="compositionally biased region" description="Basic and acidic residues" evidence="8">
    <location>
        <begin position="271"/>
        <end position="287"/>
    </location>
</feature>
<sequence length="484" mass="54159">MADGAVKEPLKQESMSPQNTDSLRTSTEEDFSETDDEEARFQERILNIKEDDEDFSDSNDQHSLSKMTEDSSPVLNNSRHNNNNSTHDDSVRDSAENSPVMEEDSSMEEPPFKIKRRIKREIDTGMYDSPMTMSGMCVVPTNFQIKLEAPSPEMSSSDLSPDSRGSPYSRPSLSLSPNHSPVIGEEGVSAFTKTVPKNQTAEQRQLSLIKLSQIRSAFSSRPSGASGPTSVGQMFALKKRIKQAQLNGDLSLSNPSLSPVSGVECLPQSPIKEENEDSKSPPRRPDGKPVQTEPVDLSVSSKRPCSPGEITYRTQQGLDLRVQRKDMDDHPNVTLEAVNKIGSAALLSLRRIKEASDKFKSLEHTRPHTASSPLPVSAPYSISPVPAGIDPFLEREKKRRVHRCDFEGCNKVYTKSSHLKAHRRTHTGEKPYVCNWEGCTWRFARSDELTRHYRKHTGAKPFKCNVCDRAFSRSDHLALHMKRH</sequence>
<dbReference type="Gene3D" id="3.30.160.60">
    <property type="entry name" value="Classic Zinc Finger"/>
    <property type="match status" value="3"/>
</dbReference>
<feature type="region of interest" description="Disordered" evidence="8">
    <location>
        <begin position="150"/>
        <end position="181"/>
    </location>
</feature>
<evidence type="ECO:0000256" key="3">
    <source>
        <dbReference type="ARBA" id="ARBA00022737"/>
    </source>
</evidence>
<evidence type="ECO:0000256" key="6">
    <source>
        <dbReference type="ARBA" id="ARBA00023242"/>
    </source>
</evidence>
<dbReference type="SUPFAM" id="SSF57667">
    <property type="entry name" value="beta-beta-alpha zinc fingers"/>
    <property type="match status" value="2"/>
</dbReference>
<name>A0A210PL93_MIZYE</name>
<dbReference type="InterPro" id="IPR036236">
    <property type="entry name" value="Znf_C2H2_sf"/>
</dbReference>
<dbReference type="AlphaFoldDB" id="A0A210PL93"/>
<feature type="compositionally biased region" description="Polar residues" evidence="8">
    <location>
        <begin position="13"/>
        <end position="24"/>
    </location>
</feature>
<evidence type="ECO:0000256" key="5">
    <source>
        <dbReference type="ARBA" id="ARBA00022833"/>
    </source>
</evidence>
<dbReference type="GO" id="GO:0008270">
    <property type="term" value="F:zinc ion binding"/>
    <property type="evidence" value="ECO:0007669"/>
    <property type="project" value="UniProtKB-KW"/>
</dbReference>
<keyword evidence="3" id="KW-0677">Repeat</keyword>
<feature type="compositionally biased region" description="Basic and acidic residues" evidence="8">
    <location>
        <begin position="39"/>
        <end position="49"/>
    </location>
</feature>
<keyword evidence="11" id="KW-1185">Reference proteome</keyword>
<keyword evidence="2" id="KW-0479">Metal-binding</keyword>
<feature type="region of interest" description="Disordered" evidence="8">
    <location>
        <begin position="1"/>
        <end position="115"/>
    </location>
</feature>
<feature type="compositionally biased region" description="Low complexity" evidence="8">
    <location>
        <begin position="150"/>
        <end position="177"/>
    </location>
</feature>
<feature type="compositionally biased region" description="Basic and acidic residues" evidence="8">
    <location>
        <begin position="86"/>
        <end position="95"/>
    </location>
</feature>
<evidence type="ECO:0000256" key="4">
    <source>
        <dbReference type="ARBA" id="ARBA00022771"/>
    </source>
</evidence>
<dbReference type="FunFam" id="3.30.160.60:FF:000624">
    <property type="entry name" value="zinc finger protein 697"/>
    <property type="match status" value="1"/>
</dbReference>
<reference evidence="10 11" key="1">
    <citation type="journal article" date="2017" name="Nat. Ecol. Evol.">
        <title>Scallop genome provides insights into evolution of bilaterian karyotype and development.</title>
        <authorList>
            <person name="Wang S."/>
            <person name="Zhang J."/>
            <person name="Jiao W."/>
            <person name="Li J."/>
            <person name="Xun X."/>
            <person name="Sun Y."/>
            <person name="Guo X."/>
            <person name="Huan P."/>
            <person name="Dong B."/>
            <person name="Zhang L."/>
            <person name="Hu X."/>
            <person name="Sun X."/>
            <person name="Wang J."/>
            <person name="Zhao C."/>
            <person name="Wang Y."/>
            <person name="Wang D."/>
            <person name="Huang X."/>
            <person name="Wang R."/>
            <person name="Lv J."/>
            <person name="Li Y."/>
            <person name="Zhang Z."/>
            <person name="Liu B."/>
            <person name="Lu W."/>
            <person name="Hui Y."/>
            <person name="Liang J."/>
            <person name="Zhou Z."/>
            <person name="Hou R."/>
            <person name="Li X."/>
            <person name="Liu Y."/>
            <person name="Li H."/>
            <person name="Ning X."/>
            <person name="Lin Y."/>
            <person name="Zhao L."/>
            <person name="Xing Q."/>
            <person name="Dou J."/>
            <person name="Li Y."/>
            <person name="Mao J."/>
            <person name="Guo H."/>
            <person name="Dou H."/>
            <person name="Li T."/>
            <person name="Mu C."/>
            <person name="Jiang W."/>
            <person name="Fu Q."/>
            <person name="Fu X."/>
            <person name="Miao Y."/>
            <person name="Liu J."/>
            <person name="Yu Q."/>
            <person name="Li R."/>
            <person name="Liao H."/>
            <person name="Li X."/>
            <person name="Kong Y."/>
            <person name="Jiang Z."/>
            <person name="Chourrout D."/>
            <person name="Li R."/>
            <person name="Bao Z."/>
        </authorList>
    </citation>
    <scope>NUCLEOTIDE SEQUENCE [LARGE SCALE GENOMIC DNA]</scope>
    <source>
        <strain evidence="10 11">PY_sf001</strain>
    </source>
</reference>
<evidence type="ECO:0000256" key="2">
    <source>
        <dbReference type="ARBA" id="ARBA00022723"/>
    </source>
</evidence>
<dbReference type="Proteomes" id="UP000242188">
    <property type="component" value="Unassembled WGS sequence"/>
</dbReference>
<feature type="compositionally biased region" description="Acidic residues" evidence="8">
    <location>
        <begin position="28"/>
        <end position="38"/>
    </location>
</feature>
<proteinExistence type="predicted"/>
<dbReference type="GO" id="GO:0000978">
    <property type="term" value="F:RNA polymerase II cis-regulatory region sequence-specific DNA binding"/>
    <property type="evidence" value="ECO:0007669"/>
    <property type="project" value="TreeGrafter"/>
</dbReference>
<evidence type="ECO:0000256" key="7">
    <source>
        <dbReference type="PROSITE-ProRule" id="PRU00042"/>
    </source>
</evidence>
<dbReference type="GO" id="GO:0000981">
    <property type="term" value="F:DNA-binding transcription factor activity, RNA polymerase II-specific"/>
    <property type="evidence" value="ECO:0007669"/>
    <property type="project" value="TreeGrafter"/>
</dbReference>
<evidence type="ECO:0000259" key="9">
    <source>
        <dbReference type="PROSITE" id="PS50157"/>
    </source>
</evidence>
<protein>
    <submittedName>
        <fullName evidence="10">Krueppel-like factor 12</fullName>
    </submittedName>
</protein>
<keyword evidence="4 7" id="KW-0863">Zinc-finger</keyword>
<evidence type="ECO:0000256" key="8">
    <source>
        <dbReference type="SAM" id="MobiDB-lite"/>
    </source>
</evidence>
<evidence type="ECO:0000313" key="10">
    <source>
        <dbReference type="EMBL" id="OWF37268.1"/>
    </source>
</evidence>
<dbReference type="FunFam" id="3.30.160.60:FF:000018">
    <property type="entry name" value="Krueppel-like factor 15"/>
    <property type="match status" value="1"/>
</dbReference>
<feature type="compositionally biased region" description="Low complexity" evidence="8">
    <location>
        <begin position="249"/>
        <end position="263"/>
    </location>
</feature>
<gene>
    <name evidence="10" type="ORF">KP79_PYT12707</name>
</gene>
<dbReference type="SMART" id="SM00355">
    <property type="entry name" value="ZnF_C2H2"/>
    <property type="match status" value="3"/>
</dbReference>
<feature type="compositionally biased region" description="Low complexity" evidence="8">
    <location>
        <begin position="76"/>
        <end position="85"/>
    </location>
</feature>
<feature type="compositionally biased region" description="Polar residues" evidence="8">
    <location>
        <begin position="61"/>
        <end position="75"/>
    </location>
</feature>
<dbReference type="GO" id="GO:0005634">
    <property type="term" value="C:nucleus"/>
    <property type="evidence" value="ECO:0007669"/>
    <property type="project" value="UniProtKB-SubCell"/>
</dbReference>
<feature type="region of interest" description="Disordered" evidence="8">
    <location>
        <begin position="249"/>
        <end position="310"/>
    </location>
</feature>
<keyword evidence="6" id="KW-0539">Nucleus</keyword>
<dbReference type="PROSITE" id="PS00028">
    <property type="entry name" value="ZINC_FINGER_C2H2_1"/>
    <property type="match status" value="3"/>
</dbReference>
<dbReference type="EMBL" id="NEDP02005592">
    <property type="protein sequence ID" value="OWF37268.1"/>
    <property type="molecule type" value="Genomic_DNA"/>
</dbReference>
<feature type="domain" description="C2H2-type" evidence="9">
    <location>
        <begin position="402"/>
        <end position="431"/>
    </location>
</feature>